<gene>
    <name evidence="3" type="ORF">GCM10009118_16750</name>
</gene>
<dbReference type="Proteomes" id="UP001501126">
    <property type="component" value="Unassembled WGS sequence"/>
</dbReference>
<comment type="caution">
    <text evidence="3">The sequence shown here is derived from an EMBL/GenBank/DDBJ whole genome shotgun (WGS) entry which is preliminary data.</text>
</comment>
<evidence type="ECO:0000259" key="2">
    <source>
        <dbReference type="Pfam" id="PF11845"/>
    </source>
</evidence>
<keyword evidence="4" id="KW-1185">Reference proteome</keyword>
<reference evidence="4" key="1">
    <citation type="journal article" date="2019" name="Int. J. Syst. Evol. Microbiol.">
        <title>The Global Catalogue of Microorganisms (GCM) 10K type strain sequencing project: providing services to taxonomists for standard genome sequencing and annotation.</title>
        <authorList>
            <consortium name="The Broad Institute Genomics Platform"/>
            <consortium name="The Broad Institute Genome Sequencing Center for Infectious Disease"/>
            <person name="Wu L."/>
            <person name="Ma J."/>
        </authorList>
    </citation>
    <scope>NUCLEOTIDE SEQUENCE [LARGE SCALE GENOMIC DNA]</scope>
    <source>
        <strain evidence="4">JCM 16083</strain>
    </source>
</reference>
<evidence type="ECO:0000313" key="4">
    <source>
        <dbReference type="Proteomes" id="UP001501126"/>
    </source>
</evidence>
<proteinExistence type="predicted"/>
<evidence type="ECO:0000256" key="1">
    <source>
        <dbReference type="SAM" id="SignalP"/>
    </source>
</evidence>
<dbReference type="InterPro" id="IPR021796">
    <property type="entry name" value="Tll0287-like_dom"/>
</dbReference>
<accession>A0ABP3Y0Y4</accession>
<sequence>MKKVSTGGIVLLLLLFAACQTETDTIVSSDQLISDVPDTDRLDSLIGEVQSVLIGNLTSAIEKEGFESAVLFCSSKAQNLTDSMSEVVGARISRVSAQNRNEKNAPDAYEKEVLLAFQKGKESGNMPLSQINQTQHTYYKPILIGMPVCLKCHGNEEDRDPAAYAVIKEYYPHDKAIEYSLGDFRGMWVLDYEGLLD</sequence>
<feature type="domain" description="Tll0287-like" evidence="2">
    <location>
        <begin position="61"/>
        <end position="190"/>
    </location>
</feature>
<organism evidence="3 4">
    <name type="scientific">Wandonia haliotis</name>
    <dbReference type="NCBI Taxonomy" id="574963"/>
    <lineage>
        <taxon>Bacteria</taxon>
        <taxon>Pseudomonadati</taxon>
        <taxon>Bacteroidota</taxon>
        <taxon>Flavobacteriia</taxon>
        <taxon>Flavobacteriales</taxon>
        <taxon>Crocinitomicaceae</taxon>
        <taxon>Wandonia</taxon>
    </lineage>
</organism>
<feature type="chain" id="PRO_5047476822" description="Tll0287-like domain-containing protein" evidence="1">
    <location>
        <begin position="24"/>
        <end position="197"/>
    </location>
</feature>
<name>A0ABP3Y0Y4_9FLAO</name>
<dbReference type="Pfam" id="PF11845">
    <property type="entry name" value="Tll0287-like"/>
    <property type="match status" value="1"/>
</dbReference>
<dbReference type="PROSITE" id="PS51257">
    <property type="entry name" value="PROKAR_LIPOPROTEIN"/>
    <property type="match status" value="1"/>
</dbReference>
<dbReference type="EMBL" id="BAAAFH010000011">
    <property type="protein sequence ID" value="GAA0875266.1"/>
    <property type="molecule type" value="Genomic_DNA"/>
</dbReference>
<dbReference type="RefSeq" id="WP_343786566.1">
    <property type="nucleotide sequence ID" value="NZ_BAAAFH010000011.1"/>
</dbReference>
<keyword evidence="1" id="KW-0732">Signal</keyword>
<feature type="signal peptide" evidence="1">
    <location>
        <begin position="1"/>
        <end position="23"/>
    </location>
</feature>
<protein>
    <recommendedName>
        <fullName evidence="2">Tll0287-like domain-containing protein</fullName>
    </recommendedName>
</protein>
<evidence type="ECO:0000313" key="3">
    <source>
        <dbReference type="EMBL" id="GAA0875266.1"/>
    </source>
</evidence>